<evidence type="ECO:0000256" key="1">
    <source>
        <dbReference type="ARBA" id="ARBA00023125"/>
    </source>
</evidence>
<keyword evidence="4" id="KW-1185">Reference proteome</keyword>
<dbReference type="GO" id="GO:0003677">
    <property type="term" value="F:DNA binding"/>
    <property type="evidence" value="ECO:0007669"/>
    <property type="project" value="UniProtKB-KW"/>
</dbReference>
<dbReference type="GO" id="GO:0006355">
    <property type="term" value="P:regulation of DNA-templated transcription"/>
    <property type="evidence" value="ECO:0007669"/>
    <property type="project" value="InterPro"/>
</dbReference>
<dbReference type="InterPro" id="IPR049945">
    <property type="entry name" value="AAA_22"/>
</dbReference>
<sequence length="866" mass="91624">MPDTTLIDPGAGLIGRDRELARVAGCLGPGQHALLFTGGRGIGKSRMLAAAAQLARDGGRHRVVTVDVPPGPPMGAPALVRRLLIALRHDVPGPVDLGAGSSALCRVLKRIGSPLLVTVDDVHRVTPEAAEVLAEMAGTVPALLLAGVADRIPGVLRGLPAAELRPLGREDAARLLEAQPDPPAGRRRAVVLHRAAGNPAAVLELGAGGRLRSAFAADIAALPEPSRRLLLHLAAAGPPTGRAGITRAAGLRDEQWWAHAERAGLVVAGGDTVDFAHPLAADAAYEGVPAYQRRQAHRNLAWTLPAGSELRALHLAEVAGGPDERIAAGLEAAAGAFRERENLFEAAKAMEQAAERSPEPAAAARRYALAAMDARNLGETEWPGELYTTVRRLTTDPELIIMAGHAAATALTRAGRQHEAYAMVCAAHRAGVPSDPRIAAALAGLASVIASTSGDEEHRRGLPGLLAAAGPGADEATATFVRLVIDPSAHPGRELCEATEIPPPGAPLSAAERHRLNVIGTMAGYEDRSALAAGLLRATMAGEHNPRASVSGVEMIPHLVSALIDTGEWEDARRCCELVGPGGLPVFAAQMDALRAQLLALRGEAGPAQQLVREAVARVDIQQHRSVHVRVLRAAGLAATIDGDYESAYRYLRTMFDRDGRPRHRLLAGRHVAELAAAAVRSGHRDDVRVVVDHVREGAGEDPSARMRLLLHLADALLSDGERAEHHFRLATVDPAGHQWPYERALARLHYGEWLRRARRPRDARAVLAAAEQAFTSLGAAHAAGLAARELRASGQHDGQAGSARLAVLTPQERQVAELAARGLRNREIAEQLFISVRTVGAHLHSVYPKLGVSGRHQLRDAFRPE</sequence>
<dbReference type="InterPro" id="IPR036388">
    <property type="entry name" value="WH-like_DNA-bd_sf"/>
</dbReference>
<keyword evidence="1" id="KW-0238">DNA-binding</keyword>
<organism evidence="3 4">
    <name type="scientific">Paractinoplanes atraurantiacus</name>
    <dbReference type="NCBI Taxonomy" id="1036182"/>
    <lineage>
        <taxon>Bacteria</taxon>
        <taxon>Bacillati</taxon>
        <taxon>Actinomycetota</taxon>
        <taxon>Actinomycetes</taxon>
        <taxon>Micromonosporales</taxon>
        <taxon>Micromonosporaceae</taxon>
        <taxon>Paractinoplanes</taxon>
    </lineage>
</organism>
<dbReference type="InterPro" id="IPR000792">
    <property type="entry name" value="Tscrpt_reg_LuxR_C"/>
</dbReference>
<dbReference type="Pfam" id="PF13401">
    <property type="entry name" value="AAA_22"/>
    <property type="match status" value="1"/>
</dbReference>
<dbReference type="GO" id="GO:0016887">
    <property type="term" value="F:ATP hydrolysis activity"/>
    <property type="evidence" value="ECO:0007669"/>
    <property type="project" value="InterPro"/>
</dbReference>
<dbReference type="InterPro" id="IPR016032">
    <property type="entry name" value="Sig_transdc_resp-reg_C-effctor"/>
</dbReference>
<dbReference type="SUPFAM" id="SSF52540">
    <property type="entry name" value="P-loop containing nucleoside triphosphate hydrolases"/>
    <property type="match status" value="1"/>
</dbReference>
<dbReference type="EMBL" id="OBDY01000031">
    <property type="protein sequence ID" value="SNY67343.1"/>
    <property type="molecule type" value="Genomic_DNA"/>
</dbReference>
<dbReference type="InterPro" id="IPR039420">
    <property type="entry name" value="WalR-like"/>
</dbReference>
<feature type="domain" description="HTH luxR-type" evidence="2">
    <location>
        <begin position="802"/>
        <end position="866"/>
    </location>
</feature>
<protein>
    <submittedName>
        <fullName evidence="3">Regulatory protein, luxR family</fullName>
    </submittedName>
</protein>
<evidence type="ECO:0000313" key="4">
    <source>
        <dbReference type="Proteomes" id="UP000219612"/>
    </source>
</evidence>
<dbReference type="PRINTS" id="PR00038">
    <property type="entry name" value="HTHLUXR"/>
</dbReference>
<dbReference type="Gene3D" id="1.10.10.10">
    <property type="entry name" value="Winged helix-like DNA-binding domain superfamily/Winged helix DNA-binding domain"/>
    <property type="match status" value="1"/>
</dbReference>
<dbReference type="InterPro" id="IPR027417">
    <property type="entry name" value="P-loop_NTPase"/>
</dbReference>
<dbReference type="SMART" id="SM00421">
    <property type="entry name" value="HTH_LUXR"/>
    <property type="match status" value="1"/>
</dbReference>
<dbReference type="CDD" id="cd06170">
    <property type="entry name" value="LuxR_C_like"/>
    <property type="match status" value="1"/>
</dbReference>
<dbReference type="RefSeq" id="WP_097327726.1">
    <property type="nucleotide sequence ID" value="NZ_OBDY01000031.1"/>
</dbReference>
<dbReference type="PROSITE" id="PS00622">
    <property type="entry name" value="HTH_LUXR_1"/>
    <property type="match status" value="1"/>
</dbReference>
<gene>
    <name evidence="3" type="ORF">SAMN05421748_13189</name>
</gene>
<reference evidence="3 4" key="1">
    <citation type="submission" date="2017-09" db="EMBL/GenBank/DDBJ databases">
        <authorList>
            <person name="Ehlers B."/>
            <person name="Leendertz F.H."/>
        </authorList>
    </citation>
    <scope>NUCLEOTIDE SEQUENCE [LARGE SCALE GENOMIC DNA]</scope>
    <source>
        <strain evidence="3 4">CGMCC 4.6857</strain>
    </source>
</reference>
<dbReference type="OrthoDB" id="3275170at2"/>
<accession>A0A285K4Z4</accession>
<dbReference type="PANTHER" id="PTHR43214">
    <property type="entry name" value="TWO-COMPONENT RESPONSE REGULATOR"/>
    <property type="match status" value="1"/>
</dbReference>
<evidence type="ECO:0000259" key="2">
    <source>
        <dbReference type="PROSITE" id="PS50043"/>
    </source>
</evidence>
<dbReference type="SUPFAM" id="SSF46894">
    <property type="entry name" value="C-terminal effector domain of the bipartite response regulators"/>
    <property type="match status" value="1"/>
</dbReference>
<dbReference type="Proteomes" id="UP000219612">
    <property type="component" value="Unassembled WGS sequence"/>
</dbReference>
<evidence type="ECO:0000313" key="3">
    <source>
        <dbReference type="EMBL" id="SNY67343.1"/>
    </source>
</evidence>
<dbReference type="PROSITE" id="PS50043">
    <property type="entry name" value="HTH_LUXR_2"/>
    <property type="match status" value="1"/>
</dbReference>
<dbReference type="AlphaFoldDB" id="A0A285K4Z4"/>
<dbReference type="Pfam" id="PF00196">
    <property type="entry name" value="GerE"/>
    <property type="match status" value="1"/>
</dbReference>
<proteinExistence type="predicted"/>
<name>A0A285K4Z4_9ACTN</name>